<organism evidence="3 4">
    <name type="scientific">Aureobasidium pullulans</name>
    <name type="common">Black yeast</name>
    <name type="synonym">Pullularia pullulans</name>
    <dbReference type="NCBI Taxonomy" id="5580"/>
    <lineage>
        <taxon>Eukaryota</taxon>
        <taxon>Fungi</taxon>
        <taxon>Dikarya</taxon>
        <taxon>Ascomycota</taxon>
        <taxon>Pezizomycotina</taxon>
        <taxon>Dothideomycetes</taxon>
        <taxon>Dothideomycetidae</taxon>
        <taxon>Dothideales</taxon>
        <taxon>Saccotheciaceae</taxon>
        <taxon>Aureobasidium</taxon>
    </lineage>
</organism>
<dbReference type="EMBL" id="JASGXD010000014">
    <property type="protein sequence ID" value="KAK6001450.1"/>
    <property type="molecule type" value="Genomic_DNA"/>
</dbReference>
<dbReference type="PANTHER" id="PTHR47843:SF2">
    <property type="entry name" value="BTB DOMAIN-CONTAINING PROTEIN"/>
    <property type="match status" value="1"/>
</dbReference>
<sequence>MTTPSTITKPSKDKVKLIYNTRMVTIEVGIEKEHFVIHQSFLCAKSQYFTKALSGSFKESITRSIELPDVSPILFRIFVAWIYHGTLVYFLPSDTTIDNDLDSLKITENDLEQKTVYQSKAPNNEESNSDNSGNSIPDLTVVNYTSSVIASAGRNHDRSSALRSTDTASSTKEPKYQGDDPTSWPYSVFVRLYILADRFDVRSLRADCLDALLNFLGTDHATFDSKDIHYIFQNTSAASRLRRLVIDHTVYYFKFESDAFKYEELPKEFLATVMVASSRRMPLQLCGRCHKASVKEDYDSDDSYDEDDEGDIAPFEKDPCLYHEHPNDEEREACRLRRESSKSAT</sequence>
<comment type="caution">
    <text evidence="3">The sequence shown here is derived from an EMBL/GenBank/DDBJ whole genome shotgun (WGS) entry which is preliminary data.</text>
</comment>
<gene>
    <name evidence="3" type="ORF">QM012_002781</name>
</gene>
<keyword evidence="4" id="KW-1185">Reference proteome</keyword>
<evidence type="ECO:0000313" key="3">
    <source>
        <dbReference type="EMBL" id="KAK6001450.1"/>
    </source>
</evidence>
<feature type="compositionally biased region" description="Basic and acidic residues" evidence="1">
    <location>
        <begin position="314"/>
        <end position="326"/>
    </location>
</feature>
<dbReference type="Pfam" id="PF00651">
    <property type="entry name" value="BTB"/>
    <property type="match status" value="1"/>
</dbReference>
<dbReference type="InterPro" id="IPR000210">
    <property type="entry name" value="BTB/POZ_dom"/>
</dbReference>
<dbReference type="PROSITE" id="PS50097">
    <property type="entry name" value="BTB"/>
    <property type="match status" value="1"/>
</dbReference>
<dbReference type="Gene3D" id="3.30.710.10">
    <property type="entry name" value="Potassium Channel Kv1.1, Chain A"/>
    <property type="match status" value="1"/>
</dbReference>
<dbReference type="CDD" id="cd18186">
    <property type="entry name" value="BTB_POZ_ZBTB_KLHL-like"/>
    <property type="match status" value="1"/>
</dbReference>
<accession>A0ABR0TBU4</accession>
<feature type="compositionally biased region" description="Low complexity" evidence="1">
    <location>
        <begin position="124"/>
        <end position="135"/>
    </location>
</feature>
<name>A0ABR0TBU4_AURPU</name>
<evidence type="ECO:0000313" key="4">
    <source>
        <dbReference type="Proteomes" id="UP001341245"/>
    </source>
</evidence>
<feature type="region of interest" description="Disordered" evidence="1">
    <location>
        <begin position="297"/>
        <end position="326"/>
    </location>
</feature>
<feature type="region of interest" description="Disordered" evidence="1">
    <location>
        <begin position="152"/>
        <end position="179"/>
    </location>
</feature>
<evidence type="ECO:0000256" key="1">
    <source>
        <dbReference type="SAM" id="MobiDB-lite"/>
    </source>
</evidence>
<proteinExistence type="predicted"/>
<feature type="compositionally biased region" description="Polar residues" evidence="1">
    <location>
        <begin position="161"/>
        <end position="171"/>
    </location>
</feature>
<protein>
    <recommendedName>
        <fullName evidence="2">BTB domain-containing protein</fullName>
    </recommendedName>
</protein>
<dbReference type="PANTHER" id="PTHR47843">
    <property type="entry name" value="BTB DOMAIN-CONTAINING PROTEIN-RELATED"/>
    <property type="match status" value="1"/>
</dbReference>
<feature type="region of interest" description="Disordered" evidence="1">
    <location>
        <begin position="117"/>
        <end position="136"/>
    </location>
</feature>
<dbReference type="Proteomes" id="UP001341245">
    <property type="component" value="Unassembled WGS sequence"/>
</dbReference>
<dbReference type="InterPro" id="IPR011333">
    <property type="entry name" value="SKP1/BTB/POZ_sf"/>
</dbReference>
<evidence type="ECO:0000259" key="2">
    <source>
        <dbReference type="PROSITE" id="PS50097"/>
    </source>
</evidence>
<reference evidence="3 4" key="1">
    <citation type="submission" date="2023-11" db="EMBL/GenBank/DDBJ databases">
        <title>Draft genome sequence and annotation of the polyextremotolerant black yeast-like fungus Aureobasidium pullulans NRRL 62042.</title>
        <authorList>
            <person name="Dielentheis-Frenken M.R.E."/>
            <person name="Wibberg D."/>
            <person name="Blank L.M."/>
            <person name="Tiso T."/>
        </authorList>
    </citation>
    <scope>NUCLEOTIDE SEQUENCE [LARGE SCALE GENOMIC DNA]</scope>
    <source>
        <strain evidence="3 4">NRRL 62042</strain>
    </source>
</reference>
<feature type="compositionally biased region" description="Acidic residues" evidence="1">
    <location>
        <begin position="298"/>
        <end position="311"/>
    </location>
</feature>
<feature type="domain" description="BTB" evidence="2">
    <location>
        <begin position="22"/>
        <end position="87"/>
    </location>
</feature>
<dbReference type="SUPFAM" id="SSF54695">
    <property type="entry name" value="POZ domain"/>
    <property type="match status" value="1"/>
</dbReference>
<dbReference type="SMART" id="SM00225">
    <property type="entry name" value="BTB"/>
    <property type="match status" value="1"/>
</dbReference>